<dbReference type="InterPro" id="IPR025398">
    <property type="entry name" value="DUF4371"/>
</dbReference>
<dbReference type="PANTHER" id="PTHR45749">
    <property type="match status" value="1"/>
</dbReference>
<comment type="caution">
    <text evidence="3">The sequence shown here is derived from an EMBL/GenBank/DDBJ whole genome shotgun (WGS) entry which is preliminary data.</text>
</comment>
<sequence length="390" mass="44721">MFSIFNKLKKKINLPVENPNQSSSDLNKHADEEYEEDNPNCINVDSAEEESSPTKLIVLTCIESSDVKTLELDLGILESGPNQPILKLGDNDSKLMSHEKSKCHLKCMANWSGYLRISFRGHDETKESLNQGNFKEACQLMAKHDMQFKIKLESKFNFTSPDIQNELINICSEVLKTNIISQIKSVGFFAIMVDDARCHKLEYMSICVRYVKNLEVYERFLGFMDVSEKQDAQKLVNTIFQFLEQSNLENIPIFAQFYDGASVMSGKRNGVQSKLQERYECAIYTHCMAHRINLVVVDMCKNVEYANNFFNSLEALYVYFSRPSTNKKLKDMQLKMDIKASTITQISDTRWVCRYKNCKTVKDNFKVILEVLSEEIDANSNLDVAQAIGI</sequence>
<dbReference type="SUPFAM" id="SSF53098">
    <property type="entry name" value="Ribonuclease H-like"/>
    <property type="match status" value="1"/>
</dbReference>
<dbReference type="PANTHER" id="PTHR45749:SF37">
    <property type="entry name" value="OS05G0311600 PROTEIN"/>
    <property type="match status" value="1"/>
</dbReference>
<evidence type="ECO:0000313" key="3">
    <source>
        <dbReference type="EMBL" id="KAE9522780.1"/>
    </source>
</evidence>
<evidence type="ECO:0000259" key="2">
    <source>
        <dbReference type="Pfam" id="PF14291"/>
    </source>
</evidence>
<reference evidence="3 4" key="1">
    <citation type="submission" date="2019-08" db="EMBL/GenBank/DDBJ databases">
        <title>The genome of the soybean aphid Biotype 1, its phylome, world population structure and adaptation to the North American continent.</title>
        <authorList>
            <person name="Giordano R."/>
            <person name="Donthu R.K."/>
            <person name="Hernandez A.G."/>
            <person name="Wright C.L."/>
            <person name="Zimin A.V."/>
        </authorList>
    </citation>
    <scope>NUCLEOTIDE SEQUENCE [LARGE SCALE GENOMIC DNA]</scope>
    <source>
        <tissue evidence="3">Whole aphids</tissue>
    </source>
</reference>
<evidence type="ECO:0000313" key="4">
    <source>
        <dbReference type="Proteomes" id="UP000475862"/>
    </source>
</evidence>
<name>A0A6G0SWK9_APHGL</name>
<accession>A0A6G0SWK9</accession>
<organism evidence="3 4">
    <name type="scientific">Aphis glycines</name>
    <name type="common">Soybean aphid</name>
    <dbReference type="NCBI Taxonomy" id="307491"/>
    <lineage>
        <taxon>Eukaryota</taxon>
        <taxon>Metazoa</taxon>
        <taxon>Ecdysozoa</taxon>
        <taxon>Arthropoda</taxon>
        <taxon>Hexapoda</taxon>
        <taxon>Insecta</taxon>
        <taxon>Pterygota</taxon>
        <taxon>Neoptera</taxon>
        <taxon>Paraneoptera</taxon>
        <taxon>Hemiptera</taxon>
        <taxon>Sternorrhyncha</taxon>
        <taxon>Aphidomorpha</taxon>
        <taxon>Aphidoidea</taxon>
        <taxon>Aphididae</taxon>
        <taxon>Aphidini</taxon>
        <taxon>Aphis</taxon>
        <taxon>Aphis</taxon>
    </lineage>
</organism>
<dbReference type="Pfam" id="PF14291">
    <property type="entry name" value="DUF4371"/>
    <property type="match status" value="1"/>
</dbReference>
<protein>
    <recommendedName>
        <fullName evidence="2">DUF4371 domain-containing protein</fullName>
    </recommendedName>
</protein>
<dbReference type="InterPro" id="IPR012337">
    <property type="entry name" value="RNaseH-like_sf"/>
</dbReference>
<dbReference type="AlphaFoldDB" id="A0A6G0SWK9"/>
<dbReference type="EMBL" id="VYZN01000662">
    <property type="protein sequence ID" value="KAE9522780.1"/>
    <property type="molecule type" value="Genomic_DNA"/>
</dbReference>
<proteinExistence type="predicted"/>
<dbReference type="OrthoDB" id="6617815at2759"/>
<gene>
    <name evidence="3" type="ORF">AGLY_016821</name>
</gene>
<dbReference type="Proteomes" id="UP000475862">
    <property type="component" value="Unassembled WGS sequence"/>
</dbReference>
<feature type="region of interest" description="Disordered" evidence="1">
    <location>
        <begin position="16"/>
        <end position="37"/>
    </location>
</feature>
<keyword evidence="4" id="KW-1185">Reference proteome</keyword>
<evidence type="ECO:0000256" key="1">
    <source>
        <dbReference type="SAM" id="MobiDB-lite"/>
    </source>
</evidence>
<feature type="domain" description="DUF4371" evidence="2">
    <location>
        <begin position="117"/>
        <end position="270"/>
    </location>
</feature>